<keyword evidence="3" id="KW-0808">Transferase</keyword>
<organism evidence="8 9">
    <name type="scientific">Myripristis murdjan</name>
    <name type="common">pinecone soldierfish</name>
    <dbReference type="NCBI Taxonomy" id="586833"/>
    <lineage>
        <taxon>Eukaryota</taxon>
        <taxon>Metazoa</taxon>
        <taxon>Chordata</taxon>
        <taxon>Craniata</taxon>
        <taxon>Vertebrata</taxon>
        <taxon>Euteleostomi</taxon>
        <taxon>Actinopterygii</taxon>
        <taxon>Neopterygii</taxon>
        <taxon>Teleostei</taxon>
        <taxon>Neoteleostei</taxon>
        <taxon>Acanthomorphata</taxon>
        <taxon>Holocentriformes</taxon>
        <taxon>Holocentridae</taxon>
        <taxon>Myripristis</taxon>
    </lineage>
</organism>
<feature type="compositionally biased region" description="Acidic residues" evidence="7">
    <location>
        <begin position="92"/>
        <end position="107"/>
    </location>
</feature>
<evidence type="ECO:0000256" key="7">
    <source>
        <dbReference type="SAM" id="MobiDB-lite"/>
    </source>
</evidence>
<proteinExistence type="inferred from homology"/>
<keyword evidence="9" id="KW-1185">Reference proteome</keyword>
<protein>
    <recommendedName>
        <fullName evidence="2">Ubiquitin-like-conjugating enzyme ATG10</fullName>
    </recommendedName>
    <alternativeName>
        <fullName evidence="6">Autophagy-related protein 10</fullName>
    </alternativeName>
</protein>
<dbReference type="Ensembl" id="ENSMMDT00005051161.1">
    <property type="protein sequence ID" value="ENSMMDP00005050169.1"/>
    <property type="gene ID" value="ENSMMDG00005022782.1"/>
</dbReference>
<dbReference type="GeneID" id="115375855"/>
<dbReference type="GO" id="GO:0000045">
    <property type="term" value="P:autophagosome assembly"/>
    <property type="evidence" value="ECO:0007669"/>
    <property type="project" value="TreeGrafter"/>
</dbReference>
<evidence type="ECO:0000313" key="9">
    <source>
        <dbReference type="Proteomes" id="UP000472263"/>
    </source>
</evidence>
<dbReference type="InterPro" id="IPR007135">
    <property type="entry name" value="Atg3/Atg10"/>
</dbReference>
<dbReference type="GO" id="GO:0032446">
    <property type="term" value="P:protein modification by small protein conjugation"/>
    <property type="evidence" value="ECO:0007669"/>
    <property type="project" value="TreeGrafter"/>
</dbReference>
<dbReference type="GO" id="GO:0061651">
    <property type="term" value="F:Atg12 conjugating enzyme activity"/>
    <property type="evidence" value="ECO:0007669"/>
    <property type="project" value="TreeGrafter"/>
</dbReference>
<comment type="similarity">
    <text evidence="1">Belongs to the ATG10 family.</text>
</comment>
<evidence type="ECO:0000256" key="6">
    <source>
        <dbReference type="ARBA" id="ARBA00029833"/>
    </source>
</evidence>
<dbReference type="Gene3D" id="3.30.1460.50">
    <property type="match status" value="1"/>
</dbReference>
<dbReference type="PANTHER" id="PTHR14957:SF1">
    <property type="entry name" value="UBIQUITIN-LIKE-CONJUGATING ENZYME ATG10"/>
    <property type="match status" value="1"/>
</dbReference>
<feature type="region of interest" description="Disordered" evidence="7">
    <location>
        <begin position="53"/>
        <end position="107"/>
    </location>
</feature>
<dbReference type="GO" id="GO:0005829">
    <property type="term" value="C:cytosol"/>
    <property type="evidence" value="ECO:0007669"/>
    <property type="project" value="TreeGrafter"/>
</dbReference>
<reference evidence="8" key="3">
    <citation type="submission" date="2025-09" db="UniProtKB">
        <authorList>
            <consortium name="Ensembl"/>
        </authorList>
    </citation>
    <scope>IDENTIFICATION</scope>
</reference>
<keyword evidence="4" id="KW-0833">Ubl conjugation pathway</keyword>
<dbReference type="CTD" id="83734"/>
<evidence type="ECO:0000256" key="4">
    <source>
        <dbReference type="ARBA" id="ARBA00022786"/>
    </source>
</evidence>
<name>A0A668APJ2_9TELE</name>
<keyword evidence="5" id="KW-0072">Autophagy</keyword>
<dbReference type="GO" id="GO:0000422">
    <property type="term" value="P:autophagy of mitochondrion"/>
    <property type="evidence" value="ECO:0007669"/>
    <property type="project" value="TreeGrafter"/>
</dbReference>
<evidence type="ECO:0000256" key="3">
    <source>
        <dbReference type="ARBA" id="ARBA00022679"/>
    </source>
</evidence>
<gene>
    <name evidence="8" type="primary">atg10</name>
</gene>
<dbReference type="PANTHER" id="PTHR14957">
    <property type="entry name" value="UBIQUITIN-LIKE-CONJUGATING ENZYME ATG10"/>
    <property type="match status" value="1"/>
</dbReference>
<evidence type="ECO:0000256" key="1">
    <source>
        <dbReference type="ARBA" id="ARBA00005696"/>
    </source>
</evidence>
<reference evidence="8" key="2">
    <citation type="submission" date="2025-08" db="UniProtKB">
        <authorList>
            <consortium name="Ensembl"/>
        </authorList>
    </citation>
    <scope>IDENTIFICATION</scope>
</reference>
<accession>A0A668APJ2</accession>
<dbReference type="Pfam" id="PF03987">
    <property type="entry name" value="Autophagy_act_C"/>
    <property type="match status" value="1"/>
</dbReference>
<sequence length="256" mass="28402">MSWSVLDEEGFSRCCRLLVQQSQSLRDGWSWEPGQGSAEGYLRKTTLRTAAFTSRPEREPEGSGAAPEQHTAPGRAEEPSQSDLAAPAASGDADDLTGAEDDGADEDDWVCRAPAESSSRVLQYEYHVLYSCSYSVPVLYFRAFTLEGRSLSLDEVWSCVPPQYRARLQQSPWNTITQQEHPLLGQPFFLVHPCRTDELMRPVMQAAQQQLRWVNYVVTWLSMVGPLVGLEMPLSYAALSPQSPTATAAEQEPSEA</sequence>
<dbReference type="Proteomes" id="UP000472263">
    <property type="component" value="Chromosome 17"/>
</dbReference>
<dbReference type="InParanoid" id="A0A668APJ2"/>
<dbReference type="AlphaFoldDB" id="A0A668APJ2"/>
<dbReference type="GeneTree" id="ENSGT00390000000924"/>
<evidence type="ECO:0000256" key="2">
    <source>
        <dbReference type="ARBA" id="ARBA00021099"/>
    </source>
</evidence>
<evidence type="ECO:0000256" key="5">
    <source>
        <dbReference type="ARBA" id="ARBA00023006"/>
    </source>
</evidence>
<dbReference type="OrthoDB" id="4089664at2759"/>
<reference evidence="8" key="1">
    <citation type="submission" date="2019-06" db="EMBL/GenBank/DDBJ databases">
        <authorList>
            <consortium name="Wellcome Sanger Institute Data Sharing"/>
        </authorList>
    </citation>
    <scope>NUCLEOTIDE SEQUENCE [LARGE SCALE GENOMIC DNA]</scope>
</reference>
<evidence type="ECO:0000313" key="8">
    <source>
        <dbReference type="Ensembl" id="ENSMMDP00005050169.1"/>
    </source>
</evidence>
<dbReference type="RefSeq" id="XP_029931293.1">
    <property type="nucleotide sequence ID" value="XM_030075433.1"/>
</dbReference>